<evidence type="ECO:0000259" key="1">
    <source>
        <dbReference type="PROSITE" id="PS50151"/>
    </source>
</evidence>
<dbReference type="InterPro" id="IPR007474">
    <property type="entry name" value="ApaG_domain"/>
</dbReference>
<dbReference type="SUPFAM" id="SSF110069">
    <property type="entry name" value="ApaG-like"/>
    <property type="match status" value="1"/>
</dbReference>
<dbReference type="PANTHER" id="PTHR47191:SF2">
    <property type="entry name" value="OS05G0170800 PROTEIN"/>
    <property type="match status" value="1"/>
</dbReference>
<reference evidence="3" key="1">
    <citation type="submission" date="2024-02" db="EMBL/GenBank/DDBJ databases">
        <authorList>
            <consortium name="ELIXIR-Norway"/>
            <consortium name="Elixir Norway"/>
        </authorList>
    </citation>
    <scope>NUCLEOTIDE SEQUENCE</scope>
</reference>
<dbReference type="Pfam" id="PF04379">
    <property type="entry name" value="DUF525"/>
    <property type="match status" value="1"/>
</dbReference>
<evidence type="ECO:0008006" key="5">
    <source>
        <dbReference type="Google" id="ProtNLM"/>
    </source>
</evidence>
<dbReference type="PANTHER" id="PTHR47191">
    <property type="entry name" value="OS05G0170800 PROTEIN"/>
    <property type="match status" value="1"/>
</dbReference>
<accession>A0ABP0U7T0</accession>
<dbReference type="Pfam" id="PF02151">
    <property type="entry name" value="UVR"/>
    <property type="match status" value="2"/>
</dbReference>
<name>A0ABP0U7T0_9BRYO</name>
<dbReference type="Proteomes" id="UP001497512">
    <property type="component" value="Chromosome 2"/>
</dbReference>
<sequence length="328" mass="36362">MAVLGKSGLLAVSDSCSLNNLQLPTTETDRAYRISTSSPCSSNCCGSCTYSSIQQNPISGVETRRPAKWPGKVNLESLFPSKRLHSRGRWSVGTARAGMDEGGQTVTPAVTPGADLSMLHGQMLIQLQLQLDIATEQEDYKEAARLRDMIKALECEDPVLRLKTMMEKAIAEEQYADAARYRDELNRLAPQKDHTGLKCFSDITTEGIRVRVRSVYVRDRSQPCKQQYFFAYRIRISNEGFRSVQLLSRHWIITDAAGKIEHVRGLGVTGQQPVLLPGTSFEYTSACPLSTSTGRMEGAYQMKYTDEKSLATFDVKIAPFSLSVNGDD</sequence>
<feature type="domain" description="UVR" evidence="1">
    <location>
        <begin position="121"/>
        <end position="156"/>
    </location>
</feature>
<dbReference type="EMBL" id="OZ019894">
    <property type="protein sequence ID" value="CAK9214511.1"/>
    <property type="molecule type" value="Genomic_DNA"/>
</dbReference>
<dbReference type="InterPro" id="IPR050718">
    <property type="entry name" value="ApaG-like"/>
</dbReference>
<gene>
    <name evidence="3" type="ORF">CSSPTR1EN2_LOCUS12268</name>
</gene>
<evidence type="ECO:0000259" key="2">
    <source>
        <dbReference type="PROSITE" id="PS51087"/>
    </source>
</evidence>
<proteinExistence type="predicted"/>
<keyword evidence="4" id="KW-1185">Reference proteome</keyword>
<dbReference type="InterPro" id="IPR001943">
    <property type="entry name" value="UVR_dom"/>
</dbReference>
<protein>
    <recommendedName>
        <fullName evidence="5">Protein ApaG</fullName>
    </recommendedName>
</protein>
<dbReference type="PROSITE" id="PS50151">
    <property type="entry name" value="UVR"/>
    <property type="match status" value="2"/>
</dbReference>
<dbReference type="InterPro" id="IPR036767">
    <property type="entry name" value="ApaG_sf"/>
</dbReference>
<dbReference type="PROSITE" id="PS51087">
    <property type="entry name" value="APAG"/>
    <property type="match status" value="1"/>
</dbReference>
<dbReference type="Gene3D" id="2.60.40.1470">
    <property type="entry name" value="ApaG domain"/>
    <property type="match status" value="1"/>
</dbReference>
<feature type="domain" description="UVR" evidence="1">
    <location>
        <begin position="156"/>
        <end position="191"/>
    </location>
</feature>
<evidence type="ECO:0000313" key="3">
    <source>
        <dbReference type="EMBL" id="CAK9214511.1"/>
    </source>
</evidence>
<organism evidence="3 4">
    <name type="scientific">Sphagnum troendelagicum</name>
    <dbReference type="NCBI Taxonomy" id="128251"/>
    <lineage>
        <taxon>Eukaryota</taxon>
        <taxon>Viridiplantae</taxon>
        <taxon>Streptophyta</taxon>
        <taxon>Embryophyta</taxon>
        <taxon>Bryophyta</taxon>
        <taxon>Sphagnophytina</taxon>
        <taxon>Sphagnopsida</taxon>
        <taxon>Sphagnales</taxon>
        <taxon>Sphagnaceae</taxon>
        <taxon>Sphagnum</taxon>
    </lineage>
</organism>
<feature type="domain" description="ApaG" evidence="2">
    <location>
        <begin position="202"/>
        <end position="328"/>
    </location>
</feature>
<evidence type="ECO:0000313" key="4">
    <source>
        <dbReference type="Proteomes" id="UP001497512"/>
    </source>
</evidence>
<dbReference type="NCBIfam" id="NF003967">
    <property type="entry name" value="PRK05461.1"/>
    <property type="match status" value="1"/>
</dbReference>